<comment type="caution">
    <text evidence="4">The sequence shown here is derived from an EMBL/GenBank/DDBJ whole genome shotgun (WGS) entry which is preliminary data.</text>
</comment>
<protein>
    <submittedName>
        <fullName evidence="4">Glyoxylate/hydroxypyruvate reductase A</fullName>
    </submittedName>
</protein>
<keyword evidence="4" id="KW-0670">Pyruvate</keyword>
<gene>
    <name evidence="4" type="ORF">BFW38_09765</name>
</gene>
<evidence type="ECO:0000256" key="1">
    <source>
        <dbReference type="ARBA" id="ARBA00023002"/>
    </source>
</evidence>
<proteinExistence type="predicted"/>
<sequence>MTMLIEPLQAAAPQLKLCLPEAIEDPKKVTFALAWDPSDQAFEPYPNLKLVSSIAAGVNAILACPSLPHSVPLIRITSALQAQMMAGFVTWHVLWHHRGFGQYLQQQQDHEWYRRDKQAPQEVRVGVMGQGCMGRAVSDTLVGLGYDVAVLSRTGQDVSQGALSLVGDKGLDEITRRSDILVNLLPLTPQTEGMLNDALFSQMPQHSVLIHMGRGEQLVEDDLLKALDQEHLSGASLDVFMQEPLPSDHPFWAHPRIVVTPHDACEPTASQVMKQVDEALIRVNQGEQPPGLVDYQRGY</sequence>
<evidence type="ECO:0000313" key="5">
    <source>
        <dbReference type="Proteomes" id="UP000094291"/>
    </source>
</evidence>
<accession>A0A1E2VEU0</accession>
<dbReference type="GO" id="GO:0051287">
    <property type="term" value="F:NAD binding"/>
    <property type="evidence" value="ECO:0007669"/>
    <property type="project" value="InterPro"/>
</dbReference>
<keyword evidence="2" id="KW-0520">NAD</keyword>
<dbReference type="Gene3D" id="3.40.50.720">
    <property type="entry name" value="NAD(P)-binding Rossmann-like Domain"/>
    <property type="match status" value="2"/>
</dbReference>
<dbReference type="STRING" id="197479.BFW38_09765"/>
<organism evidence="4 5">
    <name type="scientific">Terasakiispira papahanaumokuakeensis</name>
    <dbReference type="NCBI Taxonomy" id="197479"/>
    <lineage>
        <taxon>Bacteria</taxon>
        <taxon>Pseudomonadati</taxon>
        <taxon>Pseudomonadota</taxon>
        <taxon>Gammaproteobacteria</taxon>
        <taxon>Oceanospirillales</taxon>
        <taxon>Terasakiispira</taxon>
    </lineage>
</organism>
<keyword evidence="1" id="KW-0560">Oxidoreductase</keyword>
<dbReference type="InterPro" id="IPR036291">
    <property type="entry name" value="NAD(P)-bd_dom_sf"/>
</dbReference>
<dbReference type="PANTHER" id="PTHR43333">
    <property type="entry name" value="2-HACID_DH_C DOMAIN-CONTAINING PROTEIN"/>
    <property type="match status" value="1"/>
</dbReference>
<evidence type="ECO:0000313" key="4">
    <source>
        <dbReference type="EMBL" id="ODC05346.1"/>
    </source>
</evidence>
<dbReference type="EMBL" id="MDTQ01000001">
    <property type="protein sequence ID" value="ODC05346.1"/>
    <property type="molecule type" value="Genomic_DNA"/>
</dbReference>
<dbReference type="Pfam" id="PF02826">
    <property type="entry name" value="2-Hacid_dh_C"/>
    <property type="match status" value="1"/>
</dbReference>
<dbReference type="InterPro" id="IPR006140">
    <property type="entry name" value="D-isomer_DH_NAD-bd"/>
</dbReference>
<dbReference type="AlphaFoldDB" id="A0A1E2VEU0"/>
<name>A0A1E2VEU0_9GAMM</name>
<dbReference type="GO" id="GO:0016491">
    <property type="term" value="F:oxidoreductase activity"/>
    <property type="evidence" value="ECO:0007669"/>
    <property type="project" value="UniProtKB-KW"/>
</dbReference>
<dbReference type="CDD" id="cd12164">
    <property type="entry name" value="GDH_like_2"/>
    <property type="match status" value="1"/>
</dbReference>
<dbReference type="PANTHER" id="PTHR43333:SF1">
    <property type="entry name" value="D-ISOMER SPECIFIC 2-HYDROXYACID DEHYDROGENASE NAD-BINDING DOMAIN-CONTAINING PROTEIN"/>
    <property type="match status" value="1"/>
</dbReference>
<feature type="domain" description="D-isomer specific 2-hydroxyacid dehydrogenase NAD-binding" evidence="3">
    <location>
        <begin position="92"/>
        <end position="262"/>
    </location>
</feature>
<dbReference type="Proteomes" id="UP000094291">
    <property type="component" value="Unassembled WGS sequence"/>
</dbReference>
<evidence type="ECO:0000256" key="2">
    <source>
        <dbReference type="ARBA" id="ARBA00023027"/>
    </source>
</evidence>
<evidence type="ECO:0000259" key="3">
    <source>
        <dbReference type="Pfam" id="PF02826"/>
    </source>
</evidence>
<keyword evidence="5" id="KW-1185">Reference proteome</keyword>
<reference evidence="4 5" key="1">
    <citation type="submission" date="2016-08" db="EMBL/GenBank/DDBJ databases">
        <authorList>
            <person name="Seilhamer J.J."/>
        </authorList>
    </citation>
    <scope>NUCLEOTIDE SEQUENCE [LARGE SCALE GENOMIC DNA]</scope>
    <source>
        <strain evidence="4 5">PH27A</strain>
    </source>
</reference>
<dbReference type="SUPFAM" id="SSF51735">
    <property type="entry name" value="NAD(P)-binding Rossmann-fold domains"/>
    <property type="match status" value="1"/>
</dbReference>